<feature type="domain" description="Phospholipid/glycerol acyltransferase" evidence="1">
    <location>
        <begin position="87"/>
        <end position="210"/>
    </location>
</feature>
<evidence type="ECO:0000259" key="1">
    <source>
        <dbReference type="SMART" id="SM00563"/>
    </source>
</evidence>
<dbReference type="InterPro" id="IPR002123">
    <property type="entry name" value="Plipid/glycerol_acylTrfase"/>
</dbReference>
<accession>A0ABU1K0Z8</accession>
<evidence type="ECO:0000313" key="2">
    <source>
        <dbReference type="EMBL" id="MDR6294547.1"/>
    </source>
</evidence>
<sequence length="300" mass="33939">MMKLKIRQRPFPELSYANPSQHAVQRWFIRTVEGLSGRDRFAALYDHWRKDIVPTGDRVFSRMLELIDVSVRTPDQWPPRDLPDRPLVILANHPFGIGDGIAILSLAEQLDRPFRVMLASDLLKVPEIEAYSLSVDFSETKEAVKNNLAMRNEALRLLKQGVTIVVFPAGGVATAPNVFGRAQDLPWKIFAARLIQEARAAVVPVHFSGQNGRLFHLVSRAMNLTERDNRLAKIIGKLSLTLRLSLLIREFTHLSGKSIETRIGRLLDWEELAPLRDRKALLQRLHRGVFELSPGLAPSP</sequence>
<dbReference type="Pfam" id="PF01553">
    <property type="entry name" value="Acyltransferase"/>
    <property type="match status" value="1"/>
</dbReference>
<dbReference type="RefSeq" id="WP_309802125.1">
    <property type="nucleotide sequence ID" value="NZ_JAVDPW010000021.1"/>
</dbReference>
<dbReference type="EMBL" id="JAVDPW010000021">
    <property type="protein sequence ID" value="MDR6294547.1"/>
    <property type="molecule type" value="Genomic_DNA"/>
</dbReference>
<evidence type="ECO:0000313" key="3">
    <source>
        <dbReference type="Proteomes" id="UP001262410"/>
    </source>
</evidence>
<reference evidence="2 3" key="1">
    <citation type="submission" date="2023-07" db="EMBL/GenBank/DDBJ databases">
        <title>Sorghum-associated microbial communities from plants grown in Nebraska, USA.</title>
        <authorList>
            <person name="Schachtman D."/>
        </authorList>
    </citation>
    <scope>NUCLEOTIDE SEQUENCE [LARGE SCALE GENOMIC DNA]</scope>
    <source>
        <strain evidence="2 3">584</strain>
    </source>
</reference>
<gene>
    <name evidence="2" type="ORF">E9232_007101</name>
</gene>
<dbReference type="SUPFAM" id="SSF69593">
    <property type="entry name" value="Glycerol-3-phosphate (1)-acyltransferase"/>
    <property type="match status" value="1"/>
</dbReference>
<dbReference type="SMART" id="SM00563">
    <property type="entry name" value="PlsC"/>
    <property type="match status" value="1"/>
</dbReference>
<comment type="caution">
    <text evidence="2">The sequence shown here is derived from an EMBL/GenBank/DDBJ whole genome shotgun (WGS) entry which is preliminary data.</text>
</comment>
<organism evidence="2 3">
    <name type="scientific">Inquilinus ginsengisoli</name>
    <dbReference type="NCBI Taxonomy" id="363840"/>
    <lineage>
        <taxon>Bacteria</taxon>
        <taxon>Pseudomonadati</taxon>
        <taxon>Pseudomonadota</taxon>
        <taxon>Alphaproteobacteria</taxon>
        <taxon>Rhodospirillales</taxon>
        <taxon>Rhodospirillaceae</taxon>
        <taxon>Inquilinus</taxon>
    </lineage>
</organism>
<proteinExistence type="predicted"/>
<dbReference type="Proteomes" id="UP001262410">
    <property type="component" value="Unassembled WGS sequence"/>
</dbReference>
<name>A0ABU1K0Z8_9PROT</name>
<keyword evidence="3" id="KW-1185">Reference proteome</keyword>
<protein>
    <submittedName>
        <fullName evidence="2">Hemolysin</fullName>
    </submittedName>
</protein>